<dbReference type="PANTHER" id="PTHR11214">
    <property type="entry name" value="BETA-1,3-N-ACETYLGLUCOSAMINYLTRANSFERASE"/>
    <property type="match status" value="1"/>
</dbReference>
<organism evidence="11 12">
    <name type="scientific">Allacma fusca</name>
    <dbReference type="NCBI Taxonomy" id="39272"/>
    <lineage>
        <taxon>Eukaryota</taxon>
        <taxon>Metazoa</taxon>
        <taxon>Ecdysozoa</taxon>
        <taxon>Arthropoda</taxon>
        <taxon>Hexapoda</taxon>
        <taxon>Collembola</taxon>
        <taxon>Symphypleona</taxon>
        <taxon>Sminthuridae</taxon>
        <taxon>Allacma</taxon>
    </lineage>
</organism>
<keyword evidence="8 10" id="KW-0333">Golgi apparatus</keyword>
<keyword evidence="5" id="KW-0812">Transmembrane</keyword>
<dbReference type="AlphaFoldDB" id="A0A8J2KN64"/>
<dbReference type="GO" id="GO:0000139">
    <property type="term" value="C:Golgi membrane"/>
    <property type="evidence" value="ECO:0007669"/>
    <property type="project" value="UniProtKB-SubCell"/>
</dbReference>
<dbReference type="PANTHER" id="PTHR11214:SF349">
    <property type="entry name" value="BETA-1,3-GALACTOSYLTRANSFERASE BRN"/>
    <property type="match status" value="1"/>
</dbReference>
<dbReference type="GO" id="GO:0008194">
    <property type="term" value="F:UDP-glycosyltransferase activity"/>
    <property type="evidence" value="ECO:0007669"/>
    <property type="project" value="TreeGrafter"/>
</dbReference>
<keyword evidence="7" id="KW-1133">Transmembrane helix</keyword>
<gene>
    <name evidence="11" type="ORF">AFUS01_LOCUS29916</name>
</gene>
<dbReference type="InterPro" id="IPR002659">
    <property type="entry name" value="Glyco_trans_31"/>
</dbReference>
<dbReference type="Proteomes" id="UP000708208">
    <property type="component" value="Unassembled WGS sequence"/>
</dbReference>
<keyword evidence="12" id="KW-1185">Reference proteome</keyword>
<proteinExistence type="inferred from homology"/>
<evidence type="ECO:0000256" key="6">
    <source>
        <dbReference type="ARBA" id="ARBA00022968"/>
    </source>
</evidence>
<evidence type="ECO:0000256" key="8">
    <source>
        <dbReference type="ARBA" id="ARBA00023034"/>
    </source>
</evidence>
<protein>
    <recommendedName>
        <fullName evidence="10">Hexosyltransferase</fullName>
        <ecNumber evidence="10">2.4.1.-</ecNumber>
    </recommendedName>
</protein>
<name>A0A8J2KN64_9HEXA</name>
<dbReference type="GO" id="GO:0016758">
    <property type="term" value="F:hexosyltransferase activity"/>
    <property type="evidence" value="ECO:0007669"/>
    <property type="project" value="InterPro"/>
</dbReference>
<evidence type="ECO:0000256" key="4">
    <source>
        <dbReference type="ARBA" id="ARBA00022679"/>
    </source>
</evidence>
<evidence type="ECO:0000313" key="12">
    <source>
        <dbReference type="Proteomes" id="UP000708208"/>
    </source>
</evidence>
<reference evidence="11" key="1">
    <citation type="submission" date="2021-06" db="EMBL/GenBank/DDBJ databases">
        <authorList>
            <person name="Hodson N. C."/>
            <person name="Mongue J. A."/>
            <person name="Jaron S. K."/>
        </authorList>
    </citation>
    <scope>NUCLEOTIDE SEQUENCE</scope>
</reference>
<accession>A0A8J2KN64</accession>
<evidence type="ECO:0000256" key="7">
    <source>
        <dbReference type="ARBA" id="ARBA00022989"/>
    </source>
</evidence>
<dbReference type="Pfam" id="PF01762">
    <property type="entry name" value="Galactosyl_T"/>
    <property type="match status" value="1"/>
</dbReference>
<keyword evidence="9" id="KW-0472">Membrane</keyword>
<evidence type="ECO:0000256" key="5">
    <source>
        <dbReference type="ARBA" id="ARBA00022692"/>
    </source>
</evidence>
<dbReference type="OrthoDB" id="5957813at2759"/>
<evidence type="ECO:0000256" key="9">
    <source>
        <dbReference type="ARBA" id="ARBA00023136"/>
    </source>
</evidence>
<evidence type="ECO:0000256" key="1">
    <source>
        <dbReference type="ARBA" id="ARBA00004323"/>
    </source>
</evidence>
<keyword evidence="3 10" id="KW-0328">Glycosyltransferase</keyword>
<dbReference type="GO" id="GO:0006493">
    <property type="term" value="P:protein O-linked glycosylation"/>
    <property type="evidence" value="ECO:0007669"/>
    <property type="project" value="TreeGrafter"/>
</dbReference>
<evidence type="ECO:0000256" key="2">
    <source>
        <dbReference type="ARBA" id="ARBA00008661"/>
    </source>
</evidence>
<dbReference type="EMBL" id="CAJVCH010450833">
    <property type="protein sequence ID" value="CAG7819472.1"/>
    <property type="molecule type" value="Genomic_DNA"/>
</dbReference>
<sequence length="305" mass="35417">MGPSESRKNDSYFFQLKLFLSLYVIIDISGVFRHPLERDYYTEFSYPLEIDNFPSVVERFRQGEPVAYDPINLNYSTLKYITTGGAGCRGPLRLLILVKSALTNFKQREVIRQTWGYTLCSKSNSVPRVLGRTAEKFFAPVIRAAAFADKKTDSRGTRYKLKNSPTDFDIDLDEGAKLYAGYVFFVPPHRHKVGTKWFLPLSEYPFNYFPPYVPAGAIIMSKGAFLDIYYASYFTKHFRFDDIYVALCAKKMGIEPYHTNYFRFWPAPVRDPYEKDYEYVITSHGFDDPEELRSFWNVEKSLGQA</sequence>
<comment type="similarity">
    <text evidence="2 10">Belongs to the glycosyltransferase 31 family.</text>
</comment>
<comment type="subcellular location">
    <subcellularLocation>
        <location evidence="1 10">Golgi apparatus membrane</location>
        <topology evidence="1 10">Single-pass type II membrane protein</topology>
    </subcellularLocation>
</comment>
<evidence type="ECO:0000313" key="11">
    <source>
        <dbReference type="EMBL" id="CAG7819472.1"/>
    </source>
</evidence>
<dbReference type="EC" id="2.4.1.-" evidence="10"/>
<comment type="caution">
    <text evidence="11">The sequence shown here is derived from an EMBL/GenBank/DDBJ whole genome shotgun (WGS) entry which is preliminary data.</text>
</comment>
<keyword evidence="4" id="KW-0808">Transferase</keyword>
<evidence type="ECO:0000256" key="10">
    <source>
        <dbReference type="RuleBase" id="RU363063"/>
    </source>
</evidence>
<keyword evidence="6" id="KW-0735">Signal-anchor</keyword>
<evidence type="ECO:0000256" key="3">
    <source>
        <dbReference type="ARBA" id="ARBA00022676"/>
    </source>
</evidence>